<accession>A0A2S4N586</accession>
<keyword evidence="5" id="KW-1185">Reference proteome</keyword>
<dbReference type="PROSITE" id="PS50198">
    <property type="entry name" value="PPIC_PPIASE_2"/>
    <property type="match status" value="2"/>
</dbReference>
<dbReference type="EMBL" id="PQNY01000018">
    <property type="protein sequence ID" value="POS00887.1"/>
    <property type="molecule type" value="Genomic_DNA"/>
</dbReference>
<comment type="caution">
    <text evidence="4">The sequence shown here is derived from an EMBL/GenBank/DDBJ whole genome shotgun (WGS) entry which is preliminary data.</text>
</comment>
<evidence type="ECO:0000313" key="4">
    <source>
        <dbReference type="EMBL" id="POS00887.1"/>
    </source>
</evidence>
<dbReference type="InterPro" id="IPR000297">
    <property type="entry name" value="PPIase_PpiC"/>
</dbReference>
<dbReference type="PROSITE" id="PS01096">
    <property type="entry name" value="PPIC_PPIASE_1"/>
    <property type="match status" value="1"/>
</dbReference>
<dbReference type="GO" id="GO:0003755">
    <property type="term" value="F:peptidyl-prolyl cis-trans isomerase activity"/>
    <property type="evidence" value="ECO:0007669"/>
    <property type="project" value="UniProtKB-KW"/>
</dbReference>
<reference evidence="4 5" key="1">
    <citation type="submission" date="2018-01" db="EMBL/GenBank/DDBJ databases">
        <title>Genomic Encyclopedia of Type Strains, Phase I: the one thousand microbial genomes (KMG-I) project.</title>
        <authorList>
            <person name="Goeker M."/>
        </authorList>
    </citation>
    <scope>NUCLEOTIDE SEQUENCE [LARGE SCALE GENOMIC DNA]</scope>
    <source>
        <strain evidence="4 5">DSM 17960</strain>
    </source>
</reference>
<name>A0A2S4N586_9FLAO</name>
<gene>
    <name evidence="4" type="ORF">Q361_11820</name>
</gene>
<proteinExistence type="predicted"/>
<keyword evidence="2" id="KW-0732">Signal</keyword>
<dbReference type="InterPro" id="IPR046357">
    <property type="entry name" value="PPIase_dom_sf"/>
</dbReference>
<dbReference type="Pfam" id="PF13616">
    <property type="entry name" value="Rotamase_3"/>
    <property type="match status" value="1"/>
</dbReference>
<evidence type="ECO:0000256" key="1">
    <source>
        <dbReference type="PROSITE-ProRule" id="PRU00278"/>
    </source>
</evidence>
<evidence type="ECO:0000256" key="2">
    <source>
        <dbReference type="SAM" id="SignalP"/>
    </source>
</evidence>
<sequence>MFNLYTMSIKKIIAVVSVFIAMVAQAQQKNKEILFTINDKPYYTDEFIRVYNKNIDLVKDESQKDLNNYLNLFIGYKLKVNKAYKLGLQESESYKSELKNYRNQLAKSYTTDKKVTEELIQEGYSRLQKEINASHILITCEENATAEDTLAAYHKAMAVKKRLDSGEDFATVAKEVSQDPSAKENGGNLGYFSAFRMVYPFETAAYKTPLGKVSNPVRTRFGYHIVKVNDVRPNRGEIQVAHIMIMKAKEGEDQEKPKKLIDEVYAKLQNGEKFEDLAKQYSEDKSSGPKGGVLNRFASGQLSSEIFENKAFGLTKDSPVSEPFQSEFGWHIVKLIEKYPLKTLEESRAELDNKIGKDDRSIRISNSLTDKLVKKYPIKVQKQEFKKVSDAITSAFFDKKWELPTNKSPYEATLFAIENKNIKGIDFLEFVKKQQYQNYAKQDLAKLSNQLLDKFKKEQINLYYNDNLENEFPEFAHTMQEYREGLLLFDLMEKELWQKAKTDTLGLKKFYADMPEKPMWKPRAKAILVASTSEKTAKEAFKMLKQNKTIQQIKDKFNTKENAAVQITEGVYENTDVALPKGLPFTAGFHDLVKQGDFYTGTQILTILPASVKTLDECKSKVINDYQQYLEQHWVDELKKEFVVKVNPNVFDTVKAALKK</sequence>
<dbReference type="Gene3D" id="3.10.50.40">
    <property type="match status" value="2"/>
</dbReference>
<organism evidence="4 5">
    <name type="scientific">Flavobacterium croceum DSM 17960</name>
    <dbReference type="NCBI Taxonomy" id="1121886"/>
    <lineage>
        <taxon>Bacteria</taxon>
        <taxon>Pseudomonadati</taxon>
        <taxon>Bacteroidota</taxon>
        <taxon>Flavobacteriia</taxon>
        <taxon>Flavobacteriales</taxon>
        <taxon>Flavobacteriaceae</taxon>
        <taxon>Flavobacterium</taxon>
    </lineage>
</organism>
<feature type="signal peptide" evidence="2">
    <location>
        <begin position="1"/>
        <end position="26"/>
    </location>
</feature>
<dbReference type="PANTHER" id="PTHR47245:SF2">
    <property type="entry name" value="PEPTIDYL-PROLYL CIS-TRANS ISOMERASE HP_0175-RELATED"/>
    <property type="match status" value="1"/>
</dbReference>
<dbReference type="Pfam" id="PF00639">
    <property type="entry name" value="Rotamase"/>
    <property type="match status" value="1"/>
</dbReference>
<feature type="domain" description="PpiC" evidence="3">
    <location>
        <begin position="235"/>
        <end position="337"/>
    </location>
</feature>
<dbReference type="Proteomes" id="UP000237056">
    <property type="component" value="Unassembled WGS sequence"/>
</dbReference>
<dbReference type="InterPro" id="IPR050245">
    <property type="entry name" value="PrsA_foldase"/>
</dbReference>
<protein>
    <submittedName>
        <fullName evidence="4">Peptidyl-prolyl cis-trans isomerase SurA</fullName>
    </submittedName>
</protein>
<evidence type="ECO:0000313" key="5">
    <source>
        <dbReference type="Proteomes" id="UP000237056"/>
    </source>
</evidence>
<keyword evidence="1 4" id="KW-0413">Isomerase</keyword>
<feature type="domain" description="PpiC" evidence="3">
    <location>
        <begin position="128"/>
        <end position="230"/>
    </location>
</feature>
<keyword evidence="1" id="KW-0697">Rotamase</keyword>
<feature type="chain" id="PRO_5015707840" evidence="2">
    <location>
        <begin position="27"/>
        <end position="660"/>
    </location>
</feature>
<evidence type="ECO:0000259" key="3">
    <source>
        <dbReference type="PROSITE" id="PS50198"/>
    </source>
</evidence>
<dbReference type="SUPFAM" id="SSF54534">
    <property type="entry name" value="FKBP-like"/>
    <property type="match status" value="2"/>
</dbReference>
<dbReference type="InterPro" id="IPR023058">
    <property type="entry name" value="PPIase_PpiC_CS"/>
</dbReference>
<dbReference type="PANTHER" id="PTHR47245">
    <property type="entry name" value="PEPTIDYLPROLYL ISOMERASE"/>
    <property type="match status" value="1"/>
</dbReference>
<dbReference type="AlphaFoldDB" id="A0A2S4N586"/>